<dbReference type="RefSeq" id="XP_007410968.1">
    <property type="nucleotide sequence ID" value="XM_007410906.1"/>
</dbReference>
<dbReference type="GO" id="GO:0019005">
    <property type="term" value="C:SCF ubiquitin ligase complex"/>
    <property type="evidence" value="ECO:0007669"/>
    <property type="project" value="TreeGrafter"/>
</dbReference>
<dbReference type="Gene3D" id="3.80.10.10">
    <property type="entry name" value="Ribonuclease Inhibitor"/>
    <property type="match status" value="2"/>
</dbReference>
<dbReference type="VEuPathDB" id="FungiDB:MELLADRAFT_107194"/>
<evidence type="ECO:0008006" key="3">
    <source>
        <dbReference type="Google" id="ProtNLM"/>
    </source>
</evidence>
<protein>
    <recommendedName>
        <fullName evidence="3">RNI-like protein</fullName>
    </recommendedName>
</protein>
<dbReference type="InterPro" id="IPR032675">
    <property type="entry name" value="LRR_dom_sf"/>
</dbReference>
<dbReference type="KEGG" id="mlr:MELLADRAFT_107194"/>
<dbReference type="InParanoid" id="F4RP52"/>
<organism evidence="2">
    <name type="scientific">Melampsora larici-populina (strain 98AG31 / pathotype 3-4-7)</name>
    <name type="common">Poplar leaf rust fungus</name>
    <dbReference type="NCBI Taxonomy" id="747676"/>
    <lineage>
        <taxon>Eukaryota</taxon>
        <taxon>Fungi</taxon>
        <taxon>Dikarya</taxon>
        <taxon>Basidiomycota</taxon>
        <taxon>Pucciniomycotina</taxon>
        <taxon>Pucciniomycetes</taxon>
        <taxon>Pucciniales</taxon>
        <taxon>Melampsoraceae</taxon>
        <taxon>Melampsora</taxon>
    </lineage>
</organism>
<keyword evidence="2" id="KW-1185">Reference proteome</keyword>
<dbReference type="GO" id="GO:0031146">
    <property type="term" value="P:SCF-dependent proteasomal ubiquitin-dependent protein catabolic process"/>
    <property type="evidence" value="ECO:0007669"/>
    <property type="project" value="TreeGrafter"/>
</dbReference>
<dbReference type="Proteomes" id="UP000001072">
    <property type="component" value="Unassembled WGS sequence"/>
</dbReference>
<dbReference type="InterPro" id="IPR006553">
    <property type="entry name" value="Leu-rich_rpt_Cys-con_subtyp"/>
</dbReference>
<sequence>MPPKKRSIKAFSINGYGPIASKRTRLALQDSSGRLATAEHQLESGVNHLSTRPYPSKPHAIPRLTSLCLLTIAQSFQELFLDKKTGQKTYECDANIELIKKLPTHLLQRLFHLVTQPSVPSFVPKNIINLFFGTNITEFICNAVKIPREFVTELRTCIHLTTINLSKQTDLDGKSLAKSLRELTNLQHLNLSGCVKLGDEVVKAVAETSEDRMQYINLNLTAVTTDGLSVLLGRCPNLETLKLSNVNSLKDKEIFKLIDKATELANETRHIPLSKLKNLKLKSTLVSATGLGRFLNLCAPTLERLDISYTKVEALDVLRMALFRVDSSLGTSSLPSLALSPCKLTKLVISGLSILSWSHSTAHSSGPIDSLVDFFDTFASQPEEIRNRFHTLKMGFMGNPPPPNGFTIPLDDLLALDSARLNKLIPSIYKLEGLRNIYLRGNIDLAKNSMYSNNKDPLARFIRLIGRRCFELDLSDVTRLGNNTLNLGLNPFSEDSASIEDSDDESQIQEDSISSPRLTTLILNKTDVSDESKLAIATCTALESLFLQDTKITSEGLKFIIQNCPNLGVPRPHRRDFFST</sequence>
<dbReference type="InterPro" id="IPR001611">
    <property type="entry name" value="Leu-rich_rpt"/>
</dbReference>
<dbReference type="EMBL" id="GL883111">
    <property type="protein sequence ID" value="EGG05912.1"/>
    <property type="molecule type" value="Genomic_DNA"/>
</dbReference>
<dbReference type="HOGENOM" id="CLU_445639_0_0_1"/>
<dbReference type="Pfam" id="PF13516">
    <property type="entry name" value="LRR_6"/>
    <property type="match status" value="1"/>
</dbReference>
<dbReference type="SMART" id="SM00367">
    <property type="entry name" value="LRR_CC"/>
    <property type="match status" value="3"/>
</dbReference>
<proteinExistence type="predicted"/>
<dbReference type="OrthoDB" id="550575at2759"/>
<dbReference type="SUPFAM" id="SSF52047">
    <property type="entry name" value="RNI-like"/>
    <property type="match status" value="1"/>
</dbReference>
<dbReference type="AlphaFoldDB" id="F4RP52"/>
<dbReference type="STRING" id="747676.F4RP52"/>
<accession>F4RP52</accession>
<evidence type="ECO:0000313" key="2">
    <source>
        <dbReference type="Proteomes" id="UP000001072"/>
    </source>
</evidence>
<dbReference type="GeneID" id="18923106"/>
<name>F4RP52_MELLP</name>
<reference evidence="2" key="1">
    <citation type="journal article" date="2011" name="Proc. Natl. Acad. Sci. U.S.A.">
        <title>Obligate biotrophy features unraveled by the genomic analysis of rust fungi.</title>
        <authorList>
            <person name="Duplessis S."/>
            <person name="Cuomo C.A."/>
            <person name="Lin Y.-C."/>
            <person name="Aerts A."/>
            <person name="Tisserant E."/>
            <person name="Veneault-Fourrey C."/>
            <person name="Joly D.L."/>
            <person name="Hacquard S."/>
            <person name="Amselem J."/>
            <person name="Cantarel B.L."/>
            <person name="Chiu R."/>
            <person name="Coutinho P.M."/>
            <person name="Feau N."/>
            <person name="Field M."/>
            <person name="Frey P."/>
            <person name="Gelhaye E."/>
            <person name="Goldberg J."/>
            <person name="Grabherr M.G."/>
            <person name="Kodira C.D."/>
            <person name="Kohler A."/>
            <person name="Kuees U."/>
            <person name="Lindquist E.A."/>
            <person name="Lucas S.M."/>
            <person name="Mago R."/>
            <person name="Mauceli E."/>
            <person name="Morin E."/>
            <person name="Murat C."/>
            <person name="Pangilinan J.L."/>
            <person name="Park R."/>
            <person name="Pearson M."/>
            <person name="Quesneville H."/>
            <person name="Rouhier N."/>
            <person name="Sakthikumar S."/>
            <person name="Salamov A.A."/>
            <person name="Schmutz J."/>
            <person name="Selles B."/>
            <person name="Shapiro H."/>
            <person name="Tanguay P."/>
            <person name="Tuskan G.A."/>
            <person name="Henrissat B."/>
            <person name="Van de Peer Y."/>
            <person name="Rouze P."/>
            <person name="Ellis J.G."/>
            <person name="Dodds P.N."/>
            <person name="Schein J.E."/>
            <person name="Zhong S."/>
            <person name="Hamelin R.C."/>
            <person name="Grigoriev I.V."/>
            <person name="Szabo L.J."/>
            <person name="Martin F."/>
        </authorList>
    </citation>
    <scope>NUCLEOTIDE SEQUENCE [LARGE SCALE GENOMIC DNA]</scope>
    <source>
        <strain evidence="2">98AG31 / pathotype 3-4-7</strain>
    </source>
</reference>
<gene>
    <name evidence="1" type="ORF">MELLADRAFT_107194</name>
</gene>
<dbReference type="eggNOG" id="ENOG502SAW1">
    <property type="taxonomic scope" value="Eukaryota"/>
</dbReference>
<evidence type="ECO:0000313" key="1">
    <source>
        <dbReference type="EMBL" id="EGG05912.1"/>
    </source>
</evidence>
<dbReference type="PANTHER" id="PTHR13318">
    <property type="entry name" value="PARTNER OF PAIRED, ISOFORM B-RELATED"/>
    <property type="match status" value="1"/>
</dbReference>